<dbReference type="AlphaFoldDB" id="A0A0G4IEN4"/>
<reference evidence="3" key="1">
    <citation type="submission" date="2014-11" db="EMBL/GenBank/DDBJ databases">
        <authorList>
            <person name="Otto D Thomas"/>
            <person name="Naeem Raeece"/>
        </authorList>
    </citation>
    <scope>NUCLEOTIDE SEQUENCE</scope>
</reference>
<name>A0A0G4IEN4_9ALVE</name>
<protein>
    <recommendedName>
        <fullName evidence="4">Thioredoxin domain-containing protein</fullName>
    </recommendedName>
</protein>
<evidence type="ECO:0000256" key="1">
    <source>
        <dbReference type="SAM" id="MobiDB-lite"/>
    </source>
</evidence>
<sequence length="423" mass="46593">MGKKHDDESKKGRRHSREDEGISKRTQITIGVVMLSLVCGGLFQLVFKIYDALYGGFRSFPLDNPEGLKELMYGGPPWLVHCSYKNSPYKQINPVLDKAARELIGEGIKAATVECDGKLPSGKIFLERFKLPAHTSAFVVANGDKPKPLSGADMADTKAVASFVKSKIKPRISNIQQPGDFPKACLSKKRCLVLAHKSKKLPTDLSSDLVPIMEKYRGVRVVSVDTTRFKVKLDEVLLERRKERGAEEEDDASSTGKKKKAKKEKVDLLCVVKADNDEGADVYFGDVFAGESSDPWAVSSFFSSCGGASVDDPSLKETNGLPRLSAPPQLLNRGTKGGGKGGQQGGGSQQQQPKKEETEEERRESAERDRVEAGKRERERKKKEAEAARAAAPPPERDEEMEELLGFLSESMDDFDDSEHDDD</sequence>
<keyword evidence="2" id="KW-1133">Transmembrane helix</keyword>
<feature type="compositionally biased region" description="Acidic residues" evidence="1">
    <location>
        <begin position="411"/>
        <end position="423"/>
    </location>
</feature>
<organism evidence="3">
    <name type="scientific">Chromera velia CCMP2878</name>
    <dbReference type="NCBI Taxonomy" id="1169474"/>
    <lineage>
        <taxon>Eukaryota</taxon>
        <taxon>Sar</taxon>
        <taxon>Alveolata</taxon>
        <taxon>Colpodellida</taxon>
        <taxon>Chromeraceae</taxon>
        <taxon>Chromera</taxon>
    </lineage>
</organism>
<feature type="region of interest" description="Disordered" evidence="1">
    <location>
        <begin position="1"/>
        <end position="20"/>
    </location>
</feature>
<keyword evidence="2" id="KW-0472">Membrane</keyword>
<evidence type="ECO:0000256" key="2">
    <source>
        <dbReference type="SAM" id="Phobius"/>
    </source>
</evidence>
<feature type="compositionally biased region" description="Basic and acidic residues" evidence="1">
    <location>
        <begin position="353"/>
        <end position="387"/>
    </location>
</feature>
<proteinExistence type="predicted"/>
<keyword evidence="2" id="KW-0812">Transmembrane</keyword>
<gene>
    <name evidence="3" type="ORF">Cvel_13744</name>
</gene>
<dbReference type="VEuPathDB" id="CryptoDB:Cvel_13744"/>
<feature type="transmembrane region" description="Helical" evidence="2">
    <location>
        <begin position="28"/>
        <end position="47"/>
    </location>
</feature>
<dbReference type="PhylomeDB" id="A0A0G4IEN4"/>
<dbReference type="EMBL" id="CDMZ01005900">
    <property type="protein sequence ID" value="CEM55686.1"/>
    <property type="molecule type" value="Genomic_DNA"/>
</dbReference>
<feature type="region of interest" description="Disordered" evidence="1">
    <location>
        <begin position="307"/>
        <end position="423"/>
    </location>
</feature>
<evidence type="ECO:0000313" key="3">
    <source>
        <dbReference type="EMBL" id="CEM55686.1"/>
    </source>
</evidence>
<accession>A0A0G4IEN4</accession>
<evidence type="ECO:0008006" key="4">
    <source>
        <dbReference type="Google" id="ProtNLM"/>
    </source>
</evidence>
<feature type="compositionally biased region" description="Gly residues" evidence="1">
    <location>
        <begin position="335"/>
        <end position="348"/>
    </location>
</feature>